<gene>
    <name evidence="1" type="primary">RTase_544</name>
    <name evidence="1" type="ORF">AVEN_63596_1</name>
</gene>
<organism evidence="1 2">
    <name type="scientific">Araneus ventricosus</name>
    <name type="common">Orbweaver spider</name>
    <name type="synonym">Epeira ventricosa</name>
    <dbReference type="NCBI Taxonomy" id="182803"/>
    <lineage>
        <taxon>Eukaryota</taxon>
        <taxon>Metazoa</taxon>
        <taxon>Ecdysozoa</taxon>
        <taxon>Arthropoda</taxon>
        <taxon>Chelicerata</taxon>
        <taxon>Arachnida</taxon>
        <taxon>Araneae</taxon>
        <taxon>Araneomorphae</taxon>
        <taxon>Entelegynae</taxon>
        <taxon>Araneoidea</taxon>
        <taxon>Araneidae</taxon>
        <taxon>Araneus</taxon>
    </lineage>
</organism>
<feature type="non-terminal residue" evidence="1">
    <location>
        <position position="53"/>
    </location>
</feature>
<evidence type="ECO:0000313" key="2">
    <source>
        <dbReference type="Proteomes" id="UP000499080"/>
    </source>
</evidence>
<dbReference type="EMBL" id="BGPR01018083">
    <property type="protein sequence ID" value="GBN78222.1"/>
    <property type="molecule type" value="Genomic_DNA"/>
</dbReference>
<keyword evidence="1" id="KW-0548">Nucleotidyltransferase</keyword>
<dbReference type="Proteomes" id="UP000499080">
    <property type="component" value="Unassembled WGS sequence"/>
</dbReference>
<keyword evidence="2" id="KW-1185">Reference proteome</keyword>
<keyword evidence="1" id="KW-0808">Transferase</keyword>
<comment type="caution">
    <text evidence="1">The sequence shown here is derived from an EMBL/GenBank/DDBJ whole genome shotgun (WGS) entry which is preliminary data.</text>
</comment>
<dbReference type="GO" id="GO:0003964">
    <property type="term" value="F:RNA-directed DNA polymerase activity"/>
    <property type="evidence" value="ECO:0007669"/>
    <property type="project" value="UniProtKB-KW"/>
</dbReference>
<name>A0A4Y2RQX3_ARAVE</name>
<keyword evidence="1" id="KW-0695">RNA-directed DNA polymerase</keyword>
<dbReference type="AlphaFoldDB" id="A0A4Y2RQX3"/>
<reference evidence="1 2" key="1">
    <citation type="journal article" date="2019" name="Sci. Rep.">
        <title>Orb-weaving spider Araneus ventricosus genome elucidates the spidroin gene catalogue.</title>
        <authorList>
            <person name="Kono N."/>
            <person name="Nakamura H."/>
            <person name="Ohtoshi R."/>
            <person name="Moran D.A.P."/>
            <person name="Shinohara A."/>
            <person name="Yoshida Y."/>
            <person name="Fujiwara M."/>
            <person name="Mori M."/>
            <person name="Tomita M."/>
            <person name="Arakawa K."/>
        </authorList>
    </citation>
    <scope>NUCLEOTIDE SEQUENCE [LARGE SCALE GENOMIC DNA]</scope>
</reference>
<protein>
    <submittedName>
        <fullName evidence="1">Putative RNA-directed DNA polymerase from transposon BS</fullName>
    </submittedName>
</protein>
<sequence>MCVAPPLFWLEGIEKGSALILVDDLRNAAYLRIFKLCSSAGALYMTKSIVSPA</sequence>
<evidence type="ECO:0000313" key="1">
    <source>
        <dbReference type="EMBL" id="GBN78222.1"/>
    </source>
</evidence>
<accession>A0A4Y2RQX3</accession>
<proteinExistence type="predicted"/>